<evidence type="ECO:0000313" key="8">
    <source>
        <dbReference type="EMBL" id="KKT34808.1"/>
    </source>
</evidence>
<evidence type="ECO:0000256" key="4">
    <source>
        <dbReference type="ARBA" id="ARBA00022989"/>
    </source>
</evidence>
<evidence type="ECO:0000256" key="6">
    <source>
        <dbReference type="SAM" id="Phobius"/>
    </source>
</evidence>
<dbReference type="AlphaFoldDB" id="A0A0G1GKB4"/>
<dbReference type="GO" id="GO:0016020">
    <property type="term" value="C:membrane"/>
    <property type="evidence" value="ECO:0007669"/>
    <property type="project" value="UniProtKB-SubCell"/>
</dbReference>
<comment type="caution">
    <text evidence="8">The sequence shown here is derived from an EMBL/GenBank/DDBJ whole genome shotgun (WGS) entry which is preliminary data.</text>
</comment>
<reference evidence="8 9" key="1">
    <citation type="journal article" date="2015" name="Nature">
        <title>rRNA introns, odd ribosomes, and small enigmatic genomes across a large radiation of phyla.</title>
        <authorList>
            <person name="Brown C.T."/>
            <person name="Hug L.A."/>
            <person name="Thomas B.C."/>
            <person name="Sharon I."/>
            <person name="Castelle C.J."/>
            <person name="Singh A."/>
            <person name="Wilkins M.J."/>
            <person name="Williams K.H."/>
            <person name="Banfield J.F."/>
        </authorList>
    </citation>
    <scope>NUCLEOTIDE SEQUENCE [LARGE SCALE GENOMIC DNA]</scope>
</reference>
<keyword evidence="4 6" id="KW-1133">Transmembrane helix</keyword>
<feature type="transmembrane region" description="Helical" evidence="6">
    <location>
        <begin position="20"/>
        <end position="41"/>
    </location>
</feature>
<evidence type="ECO:0000259" key="7">
    <source>
        <dbReference type="Pfam" id="PF08334"/>
    </source>
</evidence>
<dbReference type="PROSITE" id="PS00409">
    <property type="entry name" value="PROKAR_NTER_METHYL"/>
    <property type="match status" value="1"/>
</dbReference>
<dbReference type="PANTHER" id="PTHR30093:SF44">
    <property type="entry name" value="TYPE II SECRETION SYSTEM CORE PROTEIN G"/>
    <property type="match status" value="1"/>
</dbReference>
<dbReference type="GO" id="GO:0015628">
    <property type="term" value="P:protein secretion by the type II secretion system"/>
    <property type="evidence" value="ECO:0007669"/>
    <property type="project" value="InterPro"/>
</dbReference>
<evidence type="ECO:0000256" key="2">
    <source>
        <dbReference type="ARBA" id="ARBA00022481"/>
    </source>
</evidence>
<dbReference type="InterPro" id="IPR012902">
    <property type="entry name" value="N_methyl_site"/>
</dbReference>
<dbReference type="Proteomes" id="UP000034617">
    <property type="component" value="Unassembled WGS sequence"/>
</dbReference>
<dbReference type="Pfam" id="PF08334">
    <property type="entry name" value="T2SSG"/>
    <property type="match status" value="1"/>
</dbReference>
<evidence type="ECO:0000256" key="5">
    <source>
        <dbReference type="ARBA" id="ARBA00023136"/>
    </source>
</evidence>
<dbReference type="NCBIfam" id="TIGR02532">
    <property type="entry name" value="IV_pilin_GFxxxE"/>
    <property type="match status" value="1"/>
</dbReference>
<evidence type="ECO:0000256" key="3">
    <source>
        <dbReference type="ARBA" id="ARBA00022692"/>
    </source>
</evidence>
<dbReference type="Pfam" id="PF07963">
    <property type="entry name" value="N_methyl"/>
    <property type="match status" value="1"/>
</dbReference>
<name>A0A0G1GKB4_9BACT</name>
<organism evidence="8 9">
    <name type="scientific">Candidatus Gottesmanbacteria bacterium GW2011_GWB1_44_11c</name>
    <dbReference type="NCBI Taxonomy" id="1618447"/>
    <lineage>
        <taxon>Bacteria</taxon>
        <taxon>Candidatus Gottesmaniibacteriota</taxon>
    </lineage>
</organism>
<evidence type="ECO:0000313" key="9">
    <source>
        <dbReference type="Proteomes" id="UP000034617"/>
    </source>
</evidence>
<dbReference type="GO" id="GO:0015627">
    <property type="term" value="C:type II protein secretion system complex"/>
    <property type="evidence" value="ECO:0007669"/>
    <property type="project" value="InterPro"/>
</dbReference>
<protein>
    <submittedName>
        <fullName evidence="8">Type II secretion pathway protein G</fullName>
    </submittedName>
</protein>
<accession>A0A0G1GKB4</accession>
<dbReference type="InterPro" id="IPR000983">
    <property type="entry name" value="Bac_GSPG_pilin"/>
</dbReference>
<dbReference type="SUPFAM" id="SSF54523">
    <property type="entry name" value="Pili subunits"/>
    <property type="match status" value="1"/>
</dbReference>
<dbReference type="InterPro" id="IPR045584">
    <property type="entry name" value="Pilin-like"/>
</dbReference>
<dbReference type="PANTHER" id="PTHR30093">
    <property type="entry name" value="GENERAL SECRETION PATHWAY PROTEIN G"/>
    <property type="match status" value="1"/>
</dbReference>
<feature type="domain" description="Type II secretion system protein GspG C-terminal" evidence="7">
    <location>
        <begin position="40"/>
        <end position="135"/>
    </location>
</feature>
<dbReference type="PRINTS" id="PR00813">
    <property type="entry name" value="BCTERIALGSPG"/>
</dbReference>
<gene>
    <name evidence="8" type="ORF">UW22_C0065G0005</name>
</gene>
<dbReference type="Gene3D" id="3.30.700.10">
    <property type="entry name" value="Glycoprotein, Type 4 Pilin"/>
    <property type="match status" value="1"/>
</dbReference>
<evidence type="ECO:0000256" key="1">
    <source>
        <dbReference type="ARBA" id="ARBA00004167"/>
    </source>
</evidence>
<keyword evidence="3 6" id="KW-0812">Transmembrane</keyword>
<keyword evidence="5 6" id="KW-0472">Membrane</keyword>
<dbReference type="EMBL" id="LCHM01000065">
    <property type="protein sequence ID" value="KKT34808.1"/>
    <property type="molecule type" value="Genomic_DNA"/>
</dbReference>
<sequence length="178" mass="19749">MDRKTKNHQQNNTGFTLVELLIVIVLLGFLSTLGFSVFQGSQKRARDMRRKGDLSQIAKVLEMYANDYNGYPASKLTTTETGKIIGCGSTTPAACEWGSVWSRGSIYMQKLPKDPGKESYCYQRDPSAGKWYKLYAILERTDDPDYDASPLLTCGSGSPPTKYTYVLLSSNIPPTPTP</sequence>
<keyword evidence="2" id="KW-0488">Methylation</keyword>
<dbReference type="InterPro" id="IPR013545">
    <property type="entry name" value="T2SS_protein-GspG_C"/>
</dbReference>
<comment type="subcellular location">
    <subcellularLocation>
        <location evidence="1">Membrane</location>
        <topology evidence="1">Single-pass membrane protein</topology>
    </subcellularLocation>
</comment>
<proteinExistence type="predicted"/>